<proteinExistence type="predicted"/>
<feature type="region of interest" description="Disordered" evidence="1">
    <location>
        <begin position="1"/>
        <end position="20"/>
    </location>
</feature>
<dbReference type="EMBL" id="LAZR01035393">
    <property type="protein sequence ID" value="KKL27626.1"/>
    <property type="molecule type" value="Genomic_DNA"/>
</dbReference>
<sequence>MPGRTPVSMALQHATSSAAPDPPSIWPVRLLVDETIRPAVAWSPKAFLMATVSARSPRTVLVPLGSNGTAAGLLLGLPLGCLGYVNAVQVSHMPTVGARSVARLANAAARLLRHHGAPIAPLSFRPRDLTVFSEAKTRRYGHPTPEAEEAKELLRRLENLALDSTFTAKTVAALIARPELPRPLLYWHTFNAHPLPTSF</sequence>
<evidence type="ECO:0000256" key="1">
    <source>
        <dbReference type="SAM" id="MobiDB-lite"/>
    </source>
</evidence>
<dbReference type="AlphaFoldDB" id="A0A0F9ECM5"/>
<dbReference type="Gene3D" id="3.40.50.1100">
    <property type="match status" value="1"/>
</dbReference>
<organism evidence="2">
    <name type="scientific">marine sediment metagenome</name>
    <dbReference type="NCBI Taxonomy" id="412755"/>
    <lineage>
        <taxon>unclassified sequences</taxon>
        <taxon>metagenomes</taxon>
        <taxon>ecological metagenomes</taxon>
    </lineage>
</organism>
<reference evidence="2" key="1">
    <citation type="journal article" date="2015" name="Nature">
        <title>Complex archaea that bridge the gap between prokaryotes and eukaryotes.</title>
        <authorList>
            <person name="Spang A."/>
            <person name="Saw J.H."/>
            <person name="Jorgensen S.L."/>
            <person name="Zaremba-Niedzwiedzka K."/>
            <person name="Martijn J."/>
            <person name="Lind A.E."/>
            <person name="van Eijk R."/>
            <person name="Schleper C."/>
            <person name="Guy L."/>
            <person name="Ettema T.J."/>
        </authorList>
    </citation>
    <scope>NUCLEOTIDE SEQUENCE</scope>
</reference>
<evidence type="ECO:0000313" key="2">
    <source>
        <dbReference type="EMBL" id="KKL27626.1"/>
    </source>
</evidence>
<dbReference type="InterPro" id="IPR036052">
    <property type="entry name" value="TrpB-like_PALP_sf"/>
</dbReference>
<comment type="caution">
    <text evidence="2">The sequence shown here is derived from an EMBL/GenBank/DDBJ whole genome shotgun (WGS) entry which is preliminary data.</text>
</comment>
<gene>
    <name evidence="2" type="ORF">LCGC14_2383280</name>
</gene>
<dbReference type="SUPFAM" id="SSF53686">
    <property type="entry name" value="Tryptophan synthase beta subunit-like PLP-dependent enzymes"/>
    <property type="match status" value="1"/>
</dbReference>
<accession>A0A0F9ECM5</accession>
<protein>
    <submittedName>
        <fullName evidence="2">Uncharacterized protein</fullName>
    </submittedName>
</protein>
<name>A0A0F9ECM5_9ZZZZ</name>